<dbReference type="InterPro" id="IPR032710">
    <property type="entry name" value="NTF2-like_dom_sf"/>
</dbReference>
<name>A0A9P1J0D4_9PELO</name>
<proteinExistence type="predicted"/>
<comment type="caution">
    <text evidence="1">The sequence shown here is derived from an EMBL/GenBank/DDBJ whole genome shotgun (WGS) entry which is preliminary data.</text>
</comment>
<evidence type="ECO:0000313" key="2">
    <source>
        <dbReference type="Proteomes" id="UP001152747"/>
    </source>
</evidence>
<gene>
    <name evidence="1" type="ORF">CAMP_LOCUS16992</name>
</gene>
<dbReference type="EMBL" id="CANHGI010000006">
    <property type="protein sequence ID" value="CAI5454355.1"/>
    <property type="molecule type" value="Genomic_DNA"/>
</dbReference>
<dbReference type="OrthoDB" id="5778155at2759"/>
<organism evidence="1 2">
    <name type="scientific">Caenorhabditis angaria</name>
    <dbReference type="NCBI Taxonomy" id="860376"/>
    <lineage>
        <taxon>Eukaryota</taxon>
        <taxon>Metazoa</taxon>
        <taxon>Ecdysozoa</taxon>
        <taxon>Nematoda</taxon>
        <taxon>Chromadorea</taxon>
        <taxon>Rhabditida</taxon>
        <taxon>Rhabditina</taxon>
        <taxon>Rhabditomorpha</taxon>
        <taxon>Rhabditoidea</taxon>
        <taxon>Rhabditidae</taxon>
        <taxon>Peloderinae</taxon>
        <taxon>Caenorhabditis</taxon>
    </lineage>
</organism>
<dbReference type="PANTHER" id="PTHR31664:SF3">
    <property type="entry name" value="DUF4440 DOMAIN-CONTAINING PROTEIN"/>
    <property type="match status" value="1"/>
</dbReference>
<dbReference type="Gene3D" id="3.10.450.50">
    <property type="match status" value="1"/>
</dbReference>
<reference evidence="1" key="1">
    <citation type="submission" date="2022-11" db="EMBL/GenBank/DDBJ databases">
        <authorList>
            <person name="Kikuchi T."/>
        </authorList>
    </citation>
    <scope>NUCLEOTIDE SEQUENCE</scope>
    <source>
        <strain evidence="1">PS1010</strain>
    </source>
</reference>
<dbReference type="AlphaFoldDB" id="A0A9P1J0D4"/>
<dbReference type="PANTHER" id="PTHR31664">
    <property type="entry name" value="PROTEIN CBG16427"/>
    <property type="match status" value="1"/>
</dbReference>
<sequence>MEVFNANTDVTKYGAELFKVYSDTVFANNYEKLFDFYDENAVLLEKGKESFFGSKAIIQAIKSYHDKLGPSSTENYNLRIEHAGNVLVITSKYKVQSAVDNKVIEGDYIQFWRCDIGETPKIIRDEFTIDNEH</sequence>
<dbReference type="Proteomes" id="UP001152747">
    <property type="component" value="Unassembled WGS sequence"/>
</dbReference>
<keyword evidence="2" id="KW-1185">Reference proteome</keyword>
<dbReference type="SUPFAM" id="SSF54427">
    <property type="entry name" value="NTF2-like"/>
    <property type="match status" value="1"/>
</dbReference>
<protein>
    <submittedName>
        <fullName evidence="1">Uncharacterized protein</fullName>
    </submittedName>
</protein>
<evidence type="ECO:0000313" key="1">
    <source>
        <dbReference type="EMBL" id="CAI5454355.1"/>
    </source>
</evidence>
<accession>A0A9P1J0D4</accession>